<evidence type="ECO:0000259" key="8">
    <source>
        <dbReference type="Pfam" id="PF16355"/>
    </source>
</evidence>
<dbReference type="EMBL" id="CP039393">
    <property type="protein sequence ID" value="QCD35476.1"/>
    <property type="molecule type" value="Genomic_DNA"/>
</dbReference>
<protein>
    <submittedName>
        <fullName evidence="10">DUF4982 domain-containing protein</fullName>
    </submittedName>
</protein>
<feature type="domain" description="Glycoside hydrolase family 2 catalytic" evidence="6">
    <location>
        <begin position="301"/>
        <end position="451"/>
    </location>
</feature>
<accession>A0A4P7VJS8</accession>
<dbReference type="Pfam" id="PF02837">
    <property type="entry name" value="Glyco_hydro_2_N"/>
    <property type="match status" value="1"/>
</dbReference>
<dbReference type="Pfam" id="PF18565">
    <property type="entry name" value="Glyco_hydro2_C5"/>
    <property type="match status" value="1"/>
</dbReference>
<dbReference type="Gene3D" id="3.20.20.80">
    <property type="entry name" value="Glycosidases"/>
    <property type="match status" value="1"/>
</dbReference>
<dbReference type="InterPro" id="IPR032311">
    <property type="entry name" value="DUF4982"/>
</dbReference>
<dbReference type="Proteomes" id="UP000297031">
    <property type="component" value="Chromosome"/>
</dbReference>
<keyword evidence="11" id="KW-1185">Reference proteome</keyword>
<evidence type="ECO:0000313" key="10">
    <source>
        <dbReference type="EMBL" id="QCD35476.1"/>
    </source>
</evidence>
<evidence type="ECO:0000256" key="1">
    <source>
        <dbReference type="ARBA" id="ARBA00007401"/>
    </source>
</evidence>
<feature type="chain" id="PRO_5020789748" evidence="4">
    <location>
        <begin position="24"/>
        <end position="803"/>
    </location>
</feature>
<dbReference type="InterPro" id="IPR013783">
    <property type="entry name" value="Ig-like_fold"/>
</dbReference>
<keyword evidence="3" id="KW-0326">Glycosidase</keyword>
<dbReference type="InterPro" id="IPR017853">
    <property type="entry name" value="GH"/>
</dbReference>
<feature type="domain" description="Glycoside hydrolase family 2 immunoglobulin-like beta-sandwich" evidence="5">
    <location>
        <begin position="194"/>
        <end position="292"/>
    </location>
</feature>
<proteinExistence type="inferred from homology"/>
<evidence type="ECO:0000259" key="7">
    <source>
        <dbReference type="Pfam" id="PF02837"/>
    </source>
</evidence>
<dbReference type="Pfam" id="PF16355">
    <property type="entry name" value="DUF4982"/>
    <property type="match status" value="1"/>
</dbReference>
<dbReference type="PRINTS" id="PR00132">
    <property type="entry name" value="GLHYDRLASE2"/>
</dbReference>
<dbReference type="Gene3D" id="2.60.120.260">
    <property type="entry name" value="Galactose-binding domain-like"/>
    <property type="match status" value="1"/>
</dbReference>
<dbReference type="Pfam" id="PF00703">
    <property type="entry name" value="Glyco_hydro_2"/>
    <property type="match status" value="1"/>
</dbReference>
<organism evidence="10 11">
    <name type="scientific">Muribaculum gordoncarteri</name>
    <dbReference type="NCBI Taxonomy" id="2530390"/>
    <lineage>
        <taxon>Bacteria</taxon>
        <taxon>Pseudomonadati</taxon>
        <taxon>Bacteroidota</taxon>
        <taxon>Bacteroidia</taxon>
        <taxon>Bacteroidales</taxon>
        <taxon>Muribaculaceae</taxon>
        <taxon>Muribaculum</taxon>
    </lineage>
</organism>
<dbReference type="InterPro" id="IPR006102">
    <property type="entry name" value="Ig-like_GH2"/>
</dbReference>
<feature type="domain" description="Glycoside hydrolase family 2" evidence="9">
    <location>
        <begin position="695"/>
        <end position="796"/>
    </location>
</feature>
<dbReference type="InterPro" id="IPR006103">
    <property type="entry name" value="Glyco_hydro_2_cat"/>
</dbReference>
<dbReference type="InterPro" id="IPR008979">
    <property type="entry name" value="Galactose-bd-like_sf"/>
</dbReference>
<dbReference type="SUPFAM" id="SSF49785">
    <property type="entry name" value="Galactose-binding domain-like"/>
    <property type="match status" value="1"/>
</dbReference>
<dbReference type="KEGG" id="mgod:E7746_05990"/>
<dbReference type="GO" id="GO:0005975">
    <property type="term" value="P:carbohydrate metabolic process"/>
    <property type="evidence" value="ECO:0007669"/>
    <property type="project" value="InterPro"/>
</dbReference>
<evidence type="ECO:0000259" key="5">
    <source>
        <dbReference type="Pfam" id="PF00703"/>
    </source>
</evidence>
<dbReference type="OrthoDB" id="9801077at2"/>
<dbReference type="InterPro" id="IPR008964">
    <property type="entry name" value="Invasin/intimin_cell_adhesion"/>
</dbReference>
<dbReference type="Gene3D" id="2.60.40.10">
    <property type="entry name" value="Immunoglobulins"/>
    <property type="match status" value="3"/>
</dbReference>
<gene>
    <name evidence="10" type="ORF">E7746_05990</name>
</gene>
<evidence type="ECO:0000256" key="2">
    <source>
        <dbReference type="ARBA" id="ARBA00022801"/>
    </source>
</evidence>
<dbReference type="RefSeq" id="WP_136410197.1">
    <property type="nucleotide sequence ID" value="NZ_CP039393.1"/>
</dbReference>
<dbReference type="InterPro" id="IPR036156">
    <property type="entry name" value="Beta-gal/glucu_dom_sf"/>
</dbReference>
<dbReference type="PANTHER" id="PTHR42732">
    <property type="entry name" value="BETA-GALACTOSIDASE"/>
    <property type="match status" value="1"/>
</dbReference>
<evidence type="ECO:0000256" key="4">
    <source>
        <dbReference type="SAM" id="SignalP"/>
    </source>
</evidence>
<sequence length="803" mass="90983">MNRLRYIFSICVVMLTPAFVINARSNISAINSTQRKQLIDDAWQFTLVQNDKGEQVPTSFQMVDLPHDWSILNDFTKGAAMGNDGGYLPAGKGLYKKTLVATNDDIGKGRHMLYLEGAYMDAHVFVNDSLVGHRPYGYSSVLYDLSSYLKPGENELSISVDNSQQRNARWYTGSGIYRHVWLLNLPNTHVKPWSVYITTPKVEKYRSTVKASFDVNGQSDGFTASVYIKNSDGKLLYETNTPINSESNNVEFKDVPLELWDIDSPYIYTLEICLKDKDGNIIDTIDETFGVRKIEYSVSEGFKLNDRPVLLTGACVHSDNGLIGARSYDAAEAHKVKMLKEAGFNAVRTSHNHPAPSFLDECDRQGILVIDEAFDGWRWEKKPFDYSKHIDQWWDADIKSLVLRDRNHPSIICWSIGNEVIERKQIEVVKTAKKLADLCRELDPTRPVTSALCTWDHEWDIFDPLAAELDIVGYNYLMHKAEDDHNRVPDRIMWQTESYPRDAFDNWSRTANLPYVIGDFVWTGIDYLGESGIGKYYYAGENNTEFFVSDQWPWHSSYCGDIDLIYQRKPISHYREILYSDKPSLFMYVKEPEGYYGSINESMWGTYPSWESWTWPGYEGKPIEIEVITKFPAVRLYVNGSEYDTKKVTYDTKYKAVFSVPYEAGNIKSVALDKNGDETDYLSIMETAGNPVAVKLTANRNILTANNQDLIFVLAEVVDKNGNLVPIADNEITFSVLGEGELIGSGSADPKSTQGYHHPNHKAWKGKVGAVIKSTGKPGNVIIKAEAIGLKVAQIKLKSLRQK</sequence>
<feature type="domain" description="Glycosyl hydrolases family 2 sugar binding" evidence="7">
    <location>
        <begin position="36"/>
        <end position="186"/>
    </location>
</feature>
<dbReference type="SUPFAM" id="SSF49373">
    <property type="entry name" value="Invasin/intimin cell-adhesion fragments"/>
    <property type="match status" value="1"/>
</dbReference>
<name>A0A4P7VJS8_9BACT</name>
<dbReference type="SUPFAM" id="SSF49303">
    <property type="entry name" value="beta-Galactosidase/glucuronidase domain"/>
    <property type="match status" value="1"/>
</dbReference>
<dbReference type="InterPro" id="IPR006101">
    <property type="entry name" value="Glyco_hydro_2"/>
</dbReference>
<dbReference type="Pfam" id="PF02836">
    <property type="entry name" value="Glyco_hydro_2_C"/>
    <property type="match status" value="1"/>
</dbReference>
<feature type="domain" description="DUF4982" evidence="8">
    <location>
        <begin position="620"/>
        <end position="679"/>
    </location>
</feature>
<evidence type="ECO:0000256" key="3">
    <source>
        <dbReference type="ARBA" id="ARBA00023295"/>
    </source>
</evidence>
<dbReference type="PANTHER" id="PTHR42732:SF1">
    <property type="entry name" value="BETA-MANNOSIDASE"/>
    <property type="match status" value="1"/>
</dbReference>
<keyword evidence="2" id="KW-0378">Hydrolase</keyword>
<dbReference type="InterPro" id="IPR040605">
    <property type="entry name" value="Glyco_hydro2_dom5"/>
</dbReference>
<evidence type="ECO:0000259" key="6">
    <source>
        <dbReference type="Pfam" id="PF02836"/>
    </source>
</evidence>
<evidence type="ECO:0000259" key="9">
    <source>
        <dbReference type="Pfam" id="PF18565"/>
    </source>
</evidence>
<comment type="similarity">
    <text evidence="1">Belongs to the glycosyl hydrolase 2 family.</text>
</comment>
<dbReference type="GO" id="GO:0004553">
    <property type="term" value="F:hydrolase activity, hydrolyzing O-glycosyl compounds"/>
    <property type="evidence" value="ECO:0007669"/>
    <property type="project" value="InterPro"/>
</dbReference>
<evidence type="ECO:0000313" key="11">
    <source>
        <dbReference type="Proteomes" id="UP000297031"/>
    </source>
</evidence>
<dbReference type="InterPro" id="IPR006104">
    <property type="entry name" value="Glyco_hydro_2_N"/>
</dbReference>
<feature type="signal peptide" evidence="4">
    <location>
        <begin position="1"/>
        <end position="23"/>
    </location>
</feature>
<keyword evidence="4" id="KW-0732">Signal</keyword>
<dbReference type="InterPro" id="IPR051913">
    <property type="entry name" value="GH2_Domain-Containing"/>
</dbReference>
<dbReference type="SUPFAM" id="SSF51445">
    <property type="entry name" value="(Trans)glycosidases"/>
    <property type="match status" value="1"/>
</dbReference>
<dbReference type="AlphaFoldDB" id="A0A4P7VJS8"/>
<reference evidence="10 11" key="1">
    <citation type="submission" date="2019-02" db="EMBL/GenBank/DDBJ databases">
        <title>Isolation and identification of novel species under the genus Muribaculum.</title>
        <authorList>
            <person name="Miyake S."/>
            <person name="Ding Y."/>
            <person name="Low A."/>
            <person name="Soh M."/>
            <person name="Seedorf H."/>
        </authorList>
    </citation>
    <scope>NUCLEOTIDE SEQUENCE [LARGE SCALE GENOMIC DNA]</scope>
    <source>
        <strain evidence="10 11">TLL-A4</strain>
    </source>
</reference>